<evidence type="ECO:0000259" key="2">
    <source>
        <dbReference type="PROSITE" id="PS51178"/>
    </source>
</evidence>
<dbReference type="PROSITE" id="PS51178">
    <property type="entry name" value="PASTA"/>
    <property type="match status" value="2"/>
</dbReference>
<dbReference type="SUPFAM" id="SSF54184">
    <property type="entry name" value="Penicillin-binding protein 2x (pbp-2x), c-terminal domain"/>
    <property type="match status" value="1"/>
</dbReference>
<evidence type="ECO:0000256" key="1">
    <source>
        <dbReference type="SAM" id="Phobius"/>
    </source>
</evidence>
<dbReference type="Gene3D" id="3.30.10.20">
    <property type="match status" value="3"/>
</dbReference>
<feature type="transmembrane region" description="Helical" evidence="1">
    <location>
        <begin position="12"/>
        <end position="34"/>
    </location>
</feature>
<proteinExistence type="predicted"/>
<dbReference type="Pfam" id="PF03793">
    <property type="entry name" value="PASTA"/>
    <property type="match status" value="3"/>
</dbReference>
<dbReference type="EMBL" id="QMPY01000010">
    <property type="protein sequence ID" value="RLE08719.1"/>
    <property type="molecule type" value="Genomic_DNA"/>
</dbReference>
<reference evidence="3 4" key="1">
    <citation type="submission" date="2018-06" db="EMBL/GenBank/DDBJ databases">
        <title>Extensive metabolic versatility and redundancy in microbially diverse, dynamic hydrothermal sediments.</title>
        <authorList>
            <person name="Dombrowski N."/>
            <person name="Teske A."/>
            <person name="Baker B.J."/>
        </authorList>
    </citation>
    <scope>NUCLEOTIDE SEQUENCE [LARGE SCALE GENOMIC DNA]</scope>
    <source>
        <strain evidence="3">B7_G13</strain>
    </source>
</reference>
<evidence type="ECO:0000313" key="3">
    <source>
        <dbReference type="EMBL" id="RLE08719.1"/>
    </source>
</evidence>
<evidence type="ECO:0000313" key="4">
    <source>
        <dbReference type="Proteomes" id="UP000277457"/>
    </source>
</evidence>
<organism evidence="3 4">
    <name type="scientific">Aerophobetes bacterium</name>
    <dbReference type="NCBI Taxonomy" id="2030807"/>
    <lineage>
        <taxon>Bacteria</taxon>
        <taxon>Candidatus Aerophobota</taxon>
    </lineage>
</organism>
<dbReference type="AlphaFoldDB" id="A0A662D685"/>
<accession>A0A662D685</accession>
<dbReference type="CDD" id="cd06577">
    <property type="entry name" value="PASTA_pknB"/>
    <property type="match status" value="3"/>
</dbReference>
<keyword evidence="1" id="KW-0472">Membrane</keyword>
<feature type="domain" description="PASTA" evidence="2">
    <location>
        <begin position="172"/>
        <end position="238"/>
    </location>
</feature>
<keyword evidence="1" id="KW-1133">Transmembrane helix</keyword>
<dbReference type="Proteomes" id="UP000277457">
    <property type="component" value="Unassembled WGS sequence"/>
</dbReference>
<protein>
    <recommendedName>
        <fullName evidence="2">PASTA domain-containing protein</fullName>
    </recommendedName>
</protein>
<gene>
    <name evidence="3" type="ORF">DRZ78_00520</name>
</gene>
<sequence>MSQWLKSLLKVVTIFICLVGVAIGIALLTLRILMPPERIEVPSLVGKSVMEAVLLLSEHDLSLRVVGKEYSSQIPRGVIVSQIPSPGVRVNKNRRIEVVISEGTRLVNTPLLMGKGLAEAKIYLFQQGLKLGSISYTHSNLPKGEVISQDPPPEVDMSRDEGVNLLISLGPRETQFFMPDLIGEKVERAKQLTERLSLKIGEIKEVPSSGSEGVIISQFPSPGSLVTDKTLIKLGVSASYTRRQPVYPEVKWTLTSVDIPLGFEKKRLKVVIVDADGTRTIDYGEKEPGERVWVTCRVKGKGEVRIYLEDELVKLEKIE</sequence>
<name>A0A662D685_UNCAE</name>
<keyword evidence="1" id="KW-0812">Transmembrane</keyword>
<comment type="caution">
    <text evidence="3">The sequence shown here is derived from an EMBL/GenBank/DDBJ whole genome shotgun (WGS) entry which is preliminary data.</text>
</comment>
<dbReference type="SMART" id="SM00740">
    <property type="entry name" value="PASTA"/>
    <property type="match status" value="3"/>
</dbReference>
<dbReference type="InterPro" id="IPR005543">
    <property type="entry name" value="PASTA_dom"/>
</dbReference>
<feature type="domain" description="PASTA" evidence="2">
    <location>
        <begin position="35"/>
        <end position="102"/>
    </location>
</feature>